<keyword evidence="2" id="KW-1185">Reference proteome</keyword>
<protein>
    <submittedName>
        <fullName evidence="1">Uncharacterized protein</fullName>
    </submittedName>
</protein>
<dbReference type="Proteomes" id="UP001470230">
    <property type="component" value="Unassembled WGS sequence"/>
</dbReference>
<proteinExistence type="predicted"/>
<evidence type="ECO:0000313" key="1">
    <source>
        <dbReference type="EMBL" id="KAK8867095.1"/>
    </source>
</evidence>
<comment type="caution">
    <text evidence="1">The sequence shown here is derived from an EMBL/GenBank/DDBJ whole genome shotgun (WGS) entry which is preliminary data.</text>
</comment>
<reference evidence="1 2" key="1">
    <citation type="submission" date="2024-04" db="EMBL/GenBank/DDBJ databases">
        <title>Tritrichomonas musculus Genome.</title>
        <authorList>
            <person name="Alves-Ferreira E."/>
            <person name="Grigg M."/>
            <person name="Lorenzi H."/>
            <person name="Galac M."/>
        </authorList>
    </citation>
    <scope>NUCLEOTIDE SEQUENCE [LARGE SCALE GENOMIC DNA]</scope>
    <source>
        <strain evidence="1 2">EAF2021</strain>
    </source>
</reference>
<sequence length="167" mass="19464">MNRFNLYLTSITFDEEIIDDEEKLLVSVSTNPEEMKDSILINNISQMKDMKYSLPVTITPETKQADFIFTKICPMENNPIIGSSVIYSNQFPTFKDNNKIQIFTFNIYEHGNTEKKIIGKINVKFILSTPYEPQQLQNIKVNHMINNKTITENKTYNYNNTIVYSDN</sequence>
<organism evidence="1 2">
    <name type="scientific">Tritrichomonas musculus</name>
    <dbReference type="NCBI Taxonomy" id="1915356"/>
    <lineage>
        <taxon>Eukaryota</taxon>
        <taxon>Metamonada</taxon>
        <taxon>Parabasalia</taxon>
        <taxon>Tritrichomonadida</taxon>
        <taxon>Tritrichomonadidae</taxon>
        <taxon>Tritrichomonas</taxon>
    </lineage>
</organism>
<evidence type="ECO:0000313" key="2">
    <source>
        <dbReference type="Proteomes" id="UP001470230"/>
    </source>
</evidence>
<dbReference type="EMBL" id="JAPFFF010000015">
    <property type="protein sequence ID" value="KAK8867095.1"/>
    <property type="molecule type" value="Genomic_DNA"/>
</dbReference>
<name>A0ABR2IQ53_9EUKA</name>
<gene>
    <name evidence="1" type="ORF">M9Y10_010064</name>
</gene>
<accession>A0ABR2IQ53</accession>